<dbReference type="RefSeq" id="WP_318596503.1">
    <property type="nucleotide sequence ID" value="NZ_JAWSTH010000014.1"/>
</dbReference>
<name>A0ABU4HNG2_9ACTN</name>
<evidence type="ECO:0000313" key="2">
    <source>
        <dbReference type="Proteomes" id="UP001284601"/>
    </source>
</evidence>
<reference evidence="1 2" key="2">
    <citation type="submission" date="2023-10" db="EMBL/GenBank/DDBJ databases">
        <authorList>
            <person name="Han X.F."/>
        </authorList>
    </citation>
    <scope>NUCLEOTIDE SEQUENCE [LARGE SCALE GENOMIC DNA]</scope>
    <source>
        <strain evidence="1 2">KCTC 39840</strain>
    </source>
</reference>
<gene>
    <name evidence="1" type="ORF">R7226_07790</name>
</gene>
<proteinExistence type="predicted"/>
<evidence type="ECO:0000313" key="1">
    <source>
        <dbReference type="EMBL" id="MDW5594232.1"/>
    </source>
</evidence>
<reference evidence="2" key="1">
    <citation type="submission" date="2023-07" db="EMBL/GenBank/DDBJ databases">
        <title>Conexibacter stalactiti sp. nov., isolated from stalactites in a lava cave and emended description of the genus Conexibacter.</title>
        <authorList>
            <person name="Lee S.D."/>
        </authorList>
    </citation>
    <scope>NUCLEOTIDE SEQUENCE [LARGE SCALE GENOMIC DNA]</scope>
    <source>
        <strain evidence="2">KCTC 39840</strain>
    </source>
</reference>
<organism evidence="1 2">
    <name type="scientific">Conexibacter stalactiti</name>
    <dbReference type="NCBI Taxonomy" id="1940611"/>
    <lineage>
        <taxon>Bacteria</taxon>
        <taxon>Bacillati</taxon>
        <taxon>Actinomycetota</taxon>
        <taxon>Thermoleophilia</taxon>
        <taxon>Solirubrobacterales</taxon>
        <taxon>Conexibacteraceae</taxon>
        <taxon>Conexibacter</taxon>
    </lineage>
</organism>
<dbReference type="EMBL" id="JAWSTH010000014">
    <property type="protein sequence ID" value="MDW5594232.1"/>
    <property type="molecule type" value="Genomic_DNA"/>
</dbReference>
<keyword evidence="2" id="KW-1185">Reference proteome</keyword>
<comment type="caution">
    <text evidence="1">The sequence shown here is derived from an EMBL/GenBank/DDBJ whole genome shotgun (WGS) entry which is preliminary data.</text>
</comment>
<accession>A0ABU4HNG2</accession>
<protein>
    <submittedName>
        <fullName evidence="1">Uncharacterized protein</fullName>
    </submittedName>
</protein>
<dbReference type="Proteomes" id="UP001284601">
    <property type="component" value="Unassembled WGS sequence"/>
</dbReference>
<sequence length="110" mass="12073">MSSALSDAQALLRHAESSPYVDVDQRRDRATIRRAGARIATLDLESGALTIFLSAELVSPIVAAHPQLRTARDGVRLDVHDSDSLTAGEQLLRWRIGHELFASQWQNASP</sequence>